<evidence type="ECO:0000256" key="1">
    <source>
        <dbReference type="ARBA" id="ARBA00008645"/>
    </source>
</evidence>
<sequence length="245" mass="26029">MRFSLTSQTSVDGVTEQSFTLGEIPGVLFTPEGAAGHRPLILMGHGGGQHKQAPGVLAGARLFASKGDFAVAAIDAPCHGDRPKNEQFIRFVGDMRTRMAAGEDPGELVAAMHDLLSEQAVADWRAVLTAVRELDHVGDGPVGYWGVSMGCGLGVPLLAAEPRIRAAVLGLLGVRGLAGSAARVTVPVRFLLQWDDTRVPRQQALELFDALGSAEKTLHANPGDHGEIPAFEIEDALRFFVRHLG</sequence>
<gene>
    <name evidence="3" type="ORF">GCM10010439_41140</name>
</gene>
<organism evidence="3 4">
    <name type="scientific">Actinocorallia aurantiaca</name>
    <dbReference type="NCBI Taxonomy" id="46204"/>
    <lineage>
        <taxon>Bacteria</taxon>
        <taxon>Bacillati</taxon>
        <taxon>Actinomycetota</taxon>
        <taxon>Actinomycetes</taxon>
        <taxon>Streptosporangiales</taxon>
        <taxon>Thermomonosporaceae</taxon>
        <taxon>Actinocorallia</taxon>
    </lineage>
</organism>
<evidence type="ECO:0000313" key="4">
    <source>
        <dbReference type="Proteomes" id="UP001501842"/>
    </source>
</evidence>
<keyword evidence="2" id="KW-0378">Hydrolase</keyword>
<dbReference type="EMBL" id="BAAATZ010000016">
    <property type="protein sequence ID" value="GAA2729779.1"/>
    <property type="molecule type" value="Genomic_DNA"/>
</dbReference>
<protein>
    <recommendedName>
        <fullName evidence="5">Alpha/beta hydrolase</fullName>
    </recommendedName>
</protein>
<reference evidence="3 4" key="1">
    <citation type="journal article" date="2019" name="Int. J. Syst. Evol. Microbiol.">
        <title>The Global Catalogue of Microorganisms (GCM) 10K type strain sequencing project: providing services to taxonomists for standard genome sequencing and annotation.</title>
        <authorList>
            <consortium name="The Broad Institute Genomics Platform"/>
            <consortium name="The Broad Institute Genome Sequencing Center for Infectious Disease"/>
            <person name="Wu L."/>
            <person name="Ma J."/>
        </authorList>
    </citation>
    <scope>NUCLEOTIDE SEQUENCE [LARGE SCALE GENOMIC DNA]</scope>
    <source>
        <strain evidence="3 4">JCM 8201</strain>
    </source>
</reference>
<comment type="caution">
    <text evidence="3">The sequence shown here is derived from an EMBL/GenBank/DDBJ whole genome shotgun (WGS) entry which is preliminary data.</text>
</comment>
<name>A0ABN3UBP0_9ACTN</name>
<dbReference type="Gene3D" id="3.40.50.1820">
    <property type="entry name" value="alpha/beta hydrolase"/>
    <property type="match status" value="1"/>
</dbReference>
<keyword evidence="4" id="KW-1185">Reference proteome</keyword>
<dbReference type="InterPro" id="IPR050261">
    <property type="entry name" value="FrsA_esterase"/>
</dbReference>
<accession>A0ABN3UBP0</accession>
<evidence type="ECO:0000313" key="3">
    <source>
        <dbReference type="EMBL" id="GAA2729779.1"/>
    </source>
</evidence>
<dbReference type="PANTHER" id="PTHR22946">
    <property type="entry name" value="DIENELACTONE HYDROLASE DOMAIN-CONTAINING PROTEIN-RELATED"/>
    <property type="match status" value="1"/>
</dbReference>
<dbReference type="InterPro" id="IPR029058">
    <property type="entry name" value="AB_hydrolase_fold"/>
</dbReference>
<dbReference type="PANTHER" id="PTHR22946:SF9">
    <property type="entry name" value="POLYKETIDE TRANSFERASE AF380"/>
    <property type="match status" value="1"/>
</dbReference>
<dbReference type="Proteomes" id="UP001501842">
    <property type="component" value="Unassembled WGS sequence"/>
</dbReference>
<evidence type="ECO:0008006" key="5">
    <source>
        <dbReference type="Google" id="ProtNLM"/>
    </source>
</evidence>
<comment type="similarity">
    <text evidence="1">Belongs to the AB hydrolase superfamily.</text>
</comment>
<proteinExistence type="inferred from homology"/>
<dbReference type="SUPFAM" id="SSF53474">
    <property type="entry name" value="alpha/beta-Hydrolases"/>
    <property type="match status" value="1"/>
</dbReference>
<evidence type="ECO:0000256" key="2">
    <source>
        <dbReference type="ARBA" id="ARBA00022801"/>
    </source>
</evidence>